<dbReference type="EMBL" id="CM044705">
    <property type="protein sequence ID" value="KAI5663847.1"/>
    <property type="molecule type" value="Genomic_DNA"/>
</dbReference>
<comment type="caution">
    <text evidence="1">The sequence shown here is derived from an EMBL/GenBank/DDBJ whole genome shotgun (WGS) entry which is preliminary data.</text>
</comment>
<organism evidence="1 2">
    <name type="scientific">Catharanthus roseus</name>
    <name type="common">Madagascar periwinkle</name>
    <name type="synonym">Vinca rosea</name>
    <dbReference type="NCBI Taxonomy" id="4058"/>
    <lineage>
        <taxon>Eukaryota</taxon>
        <taxon>Viridiplantae</taxon>
        <taxon>Streptophyta</taxon>
        <taxon>Embryophyta</taxon>
        <taxon>Tracheophyta</taxon>
        <taxon>Spermatophyta</taxon>
        <taxon>Magnoliopsida</taxon>
        <taxon>eudicotyledons</taxon>
        <taxon>Gunneridae</taxon>
        <taxon>Pentapetalae</taxon>
        <taxon>asterids</taxon>
        <taxon>lamiids</taxon>
        <taxon>Gentianales</taxon>
        <taxon>Apocynaceae</taxon>
        <taxon>Rauvolfioideae</taxon>
        <taxon>Vinceae</taxon>
        <taxon>Catharanthinae</taxon>
        <taxon>Catharanthus</taxon>
    </lineage>
</organism>
<evidence type="ECO:0000313" key="1">
    <source>
        <dbReference type="EMBL" id="KAI5663847.1"/>
    </source>
</evidence>
<keyword evidence="2" id="KW-1185">Reference proteome</keyword>
<proteinExistence type="predicted"/>
<name>A0ACC0ATS0_CATRO</name>
<gene>
    <name evidence="1" type="ORF">M9H77_23170</name>
</gene>
<dbReference type="Proteomes" id="UP001060085">
    <property type="component" value="Linkage Group LG05"/>
</dbReference>
<reference evidence="2" key="1">
    <citation type="journal article" date="2023" name="Nat. Plants">
        <title>Single-cell RNA sequencing provides a high-resolution roadmap for understanding the multicellular compartmentation of specialized metabolism.</title>
        <authorList>
            <person name="Sun S."/>
            <person name="Shen X."/>
            <person name="Li Y."/>
            <person name="Li Y."/>
            <person name="Wang S."/>
            <person name="Li R."/>
            <person name="Zhang H."/>
            <person name="Shen G."/>
            <person name="Guo B."/>
            <person name="Wei J."/>
            <person name="Xu J."/>
            <person name="St-Pierre B."/>
            <person name="Chen S."/>
            <person name="Sun C."/>
        </authorList>
    </citation>
    <scope>NUCLEOTIDE SEQUENCE [LARGE SCALE GENOMIC DNA]</scope>
</reference>
<evidence type="ECO:0000313" key="2">
    <source>
        <dbReference type="Proteomes" id="UP001060085"/>
    </source>
</evidence>
<protein>
    <submittedName>
        <fullName evidence="1">Uncharacterized protein</fullName>
    </submittedName>
</protein>
<accession>A0ACC0ATS0</accession>
<sequence>MLMKLTLSSESLCVQNFEDSSEDEGGKLAYKSIKTINFFPSNSFLSIEIYFKEIELFSLALMENGYQFCFLNSLGTLLEKKQFIEFNSISCAVPRVDEYHFDIANFASCVLGVKDRGRNMEKELGTILEDLSISLSLNPSLCESYLSRVSIIGDTYAISFGCGFFLVVPSTSKCVSSYYPLKNQLVINDISGEPSCFDCELVHDESFFDAKVVGFLDIFMNDFVGAISLNLSLPFLSNQVEFLGHEQKLSNVIESLYTLFENTFGFPILSFAFQGTFSEGF</sequence>